<dbReference type="Gene3D" id="3.40.50.11460">
    <property type="match status" value="1"/>
</dbReference>
<dbReference type="Gene3D" id="3.30.300.30">
    <property type="match status" value="1"/>
</dbReference>
<keyword evidence="4" id="KW-0436">Ligase</keyword>
<keyword evidence="3" id="KW-0597">Phosphoprotein</keyword>
<keyword evidence="9" id="KW-1185">Reference proteome</keyword>
<organism evidence="8 9">
    <name type="scientific">Streptomyces hyaluromycini</name>
    <dbReference type="NCBI Taxonomy" id="1377993"/>
    <lineage>
        <taxon>Bacteria</taxon>
        <taxon>Bacillati</taxon>
        <taxon>Actinomycetota</taxon>
        <taxon>Actinomycetes</taxon>
        <taxon>Kitasatosporales</taxon>
        <taxon>Streptomycetaceae</taxon>
        <taxon>Streptomyces</taxon>
    </lineage>
</organism>
<dbReference type="InterPro" id="IPR020845">
    <property type="entry name" value="AMP-binding_CS"/>
</dbReference>
<evidence type="ECO:0000256" key="3">
    <source>
        <dbReference type="ARBA" id="ARBA00022553"/>
    </source>
</evidence>
<dbReference type="Pfam" id="PF00501">
    <property type="entry name" value="AMP-binding"/>
    <property type="match status" value="1"/>
</dbReference>
<dbReference type="InterPro" id="IPR025110">
    <property type="entry name" value="AMP-bd_C"/>
</dbReference>
<evidence type="ECO:0000256" key="1">
    <source>
        <dbReference type="ARBA" id="ARBA00006432"/>
    </source>
</evidence>
<evidence type="ECO:0000256" key="4">
    <source>
        <dbReference type="ARBA" id="ARBA00022598"/>
    </source>
</evidence>
<dbReference type="SUPFAM" id="SSF51735">
    <property type="entry name" value="NAD(P)-binding Rossmann-fold domains"/>
    <property type="match status" value="1"/>
</dbReference>
<evidence type="ECO:0000313" key="9">
    <source>
        <dbReference type="Proteomes" id="UP001474181"/>
    </source>
</evidence>
<evidence type="ECO:0000259" key="5">
    <source>
        <dbReference type="Pfam" id="PF00501"/>
    </source>
</evidence>
<evidence type="ECO:0000259" key="6">
    <source>
        <dbReference type="Pfam" id="PF13193"/>
    </source>
</evidence>
<dbReference type="InterPro" id="IPR000873">
    <property type="entry name" value="AMP-dep_synth/lig_dom"/>
</dbReference>
<comment type="similarity">
    <text evidence="1">Belongs to the ATP-dependent AMP-binding enzyme family.</text>
</comment>
<accession>A0ABV1XFK9</accession>
<name>A0ABV1XFK9_9ACTN</name>
<sequence>MLRTELIRPLPEILTEHAERFGRKTAFADGRRQVTYAELESRTRRLAGHLAGLSVHPGDRVAIHLGNRVETVESYLAVTRADAIGVPLNPHSSDEELAFFLADSGARVIITDPAHAAQVIRVLGGADHPRLVVTGGERPPAGAVSFETMATTEPATAARDGLGLDDVAWMLYTSGTTGKPKGVLSTQRNCLWSVAACYAPVTDLTPEDRVLWPLPLFHSLSHIACVLTVTAVGATARITDGYSADEVLAALREESPTVLAGVPALYHQLVQAARQKGVRAPDLRIGLVGGSVTSAALHRSVEETFGVPLLDAYGSTETCGSITVNWPGGVRVEGSCGLPVPGLNVRLVDPETGQDVPAGAEGEVWVSGPNVMAGYHNRPEETERALRGGWYRTGDLARRDEAGYFAVSGRIKDLIIRGGENIHPGEIEEVLRSVPGVADVAVAGRPHDVLGEVPVAFLVPGPEGFDTDALFAACRERLAYFKVPEELYEVTRIPRTRSGKVTRHVLLDEPARLRAAGSGFYESLFRTEWTPLPSVPVPTTHGAAAPVAAVTVLTVLPASDEPAVPSAAPTVRPVPAPFDEPAESAAVSVLPVRVPSDGPADPVALVAEVADRVRAWAAARHPAPARLVVVTRGGVAVRPGERPDPAQAAVAGLARGLRAELGERLVHVDADDPAEAAGRLLRSVLAAGAPQLAVRSGSLLTPALERVAVAERTEAARPAAGTA</sequence>
<feature type="non-terminal residue" evidence="8">
    <location>
        <position position="723"/>
    </location>
</feature>
<dbReference type="Proteomes" id="UP001474181">
    <property type="component" value="Unassembled WGS sequence"/>
</dbReference>
<evidence type="ECO:0000259" key="7">
    <source>
        <dbReference type="Pfam" id="PF22953"/>
    </source>
</evidence>
<dbReference type="SUPFAM" id="SSF56801">
    <property type="entry name" value="Acetyl-CoA synthetase-like"/>
    <property type="match status" value="1"/>
</dbReference>
<keyword evidence="2" id="KW-0596">Phosphopantetheine</keyword>
<dbReference type="Pfam" id="PF13193">
    <property type="entry name" value="AMP-binding_C"/>
    <property type="match status" value="1"/>
</dbReference>
<dbReference type="PANTHER" id="PTHR43201:SF5">
    <property type="entry name" value="MEDIUM-CHAIN ACYL-COA LIGASE ACSF2, MITOCHONDRIAL"/>
    <property type="match status" value="1"/>
</dbReference>
<dbReference type="EMBL" id="JBEPEK010000935">
    <property type="protein sequence ID" value="MER7187840.1"/>
    <property type="molecule type" value="Genomic_DNA"/>
</dbReference>
<dbReference type="InterPro" id="IPR042099">
    <property type="entry name" value="ANL_N_sf"/>
</dbReference>
<gene>
    <name evidence="8" type="ORF">ABT404_51720</name>
</gene>
<dbReference type="RefSeq" id="WP_350792538.1">
    <property type="nucleotide sequence ID" value="NZ_JBEPEK010000935.1"/>
</dbReference>
<feature type="domain" description="Polyketide synthase extender module SpnB-like Rossmann fold" evidence="7">
    <location>
        <begin position="587"/>
        <end position="703"/>
    </location>
</feature>
<dbReference type="InterPro" id="IPR045851">
    <property type="entry name" value="AMP-bd_C_sf"/>
</dbReference>
<dbReference type="Pfam" id="PF22953">
    <property type="entry name" value="SpnB_Rossmann"/>
    <property type="match status" value="1"/>
</dbReference>
<feature type="domain" description="AMP-dependent synthetase/ligase" evidence="5">
    <location>
        <begin position="15"/>
        <end position="376"/>
    </location>
</feature>
<dbReference type="PANTHER" id="PTHR43201">
    <property type="entry name" value="ACYL-COA SYNTHETASE"/>
    <property type="match status" value="1"/>
</dbReference>
<reference evidence="8 9" key="1">
    <citation type="submission" date="2024-06" db="EMBL/GenBank/DDBJ databases">
        <title>The Natural Products Discovery Center: Release of the First 8490 Sequenced Strains for Exploring Actinobacteria Biosynthetic Diversity.</title>
        <authorList>
            <person name="Kalkreuter E."/>
            <person name="Kautsar S.A."/>
            <person name="Yang D."/>
            <person name="Bader C.D."/>
            <person name="Teijaro C.N."/>
            <person name="Fluegel L."/>
            <person name="Davis C.M."/>
            <person name="Simpson J.R."/>
            <person name="Lauterbach L."/>
            <person name="Steele A.D."/>
            <person name="Gui C."/>
            <person name="Meng S."/>
            <person name="Li G."/>
            <person name="Viehrig K."/>
            <person name="Ye F."/>
            <person name="Su P."/>
            <person name="Kiefer A.F."/>
            <person name="Nichols A."/>
            <person name="Cepeda A.J."/>
            <person name="Yan W."/>
            <person name="Fan B."/>
            <person name="Jiang Y."/>
            <person name="Adhikari A."/>
            <person name="Zheng C.-J."/>
            <person name="Schuster L."/>
            <person name="Cowan T.M."/>
            <person name="Smanski M.J."/>
            <person name="Chevrette M.G."/>
            <person name="De Carvalho L.P.S."/>
            <person name="Shen B."/>
        </authorList>
    </citation>
    <scope>NUCLEOTIDE SEQUENCE [LARGE SCALE GENOMIC DNA]</scope>
    <source>
        <strain evidence="8 9">NPDC000234</strain>
    </source>
</reference>
<feature type="domain" description="AMP-binding enzyme C-terminal" evidence="6">
    <location>
        <begin position="426"/>
        <end position="500"/>
    </location>
</feature>
<evidence type="ECO:0000256" key="2">
    <source>
        <dbReference type="ARBA" id="ARBA00022450"/>
    </source>
</evidence>
<dbReference type="InterPro" id="IPR036291">
    <property type="entry name" value="NAD(P)-bd_dom_sf"/>
</dbReference>
<proteinExistence type="inferred from homology"/>
<dbReference type="InterPro" id="IPR055123">
    <property type="entry name" value="SpnB-like_Rossmann"/>
</dbReference>
<evidence type="ECO:0000313" key="8">
    <source>
        <dbReference type="EMBL" id="MER7187840.1"/>
    </source>
</evidence>
<dbReference type="Gene3D" id="3.40.50.12780">
    <property type="entry name" value="N-terminal domain of ligase-like"/>
    <property type="match status" value="1"/>
</dbReference>
<protein>
    <submittedName>
        <fullName evidence="8">AMP-binding protein</fullName>
    </submittedName>
</protein>
<comment type="caution">
    <text evidence="8">The sequence shown here is derived from an EMBL/GenBank/DDBJ whole genome shotgun (WGS) entry which is preliminary data.</text>
</comment>
<dbReference type="PROSITE" id="PS00455">
    <property type="entry name" value="AMP_BINDING"/>
    <property type="match status" value="1"/>
</dbReference>